<evidence type="ECO:0000256" key="1">
    <source>
        <dbReference type="SAM" id="Coils"/>
    </source>
</evidence>
<evidence type="ECO:0000313" key="5">
    <source>
        <dbReference type="Proteomes" id="UP001165080"/>
    </source>
</evidence>
<feature type="region of interest" description="Disordered" evidence="2">
    <location>
        <begin position="1064"/>
        <end position="1128"/>
    </location>
</feature>
<proteinExistence type="predicted"/>
<feature type="compositionally biased region" description="Gly residues" evidence="2">
    <location>
        <begin position="945"/>
        <end position="974"/>
    </location>
</feature>
<evidence type="ECO:0000313" key="4">
    <source>
        <dbReference type="EMBL" id="GLC55600.1"/>
    </source>
</evidence>
<dbReference type="EMBL" id="BRXU01000013">
    <property type="protein sequence ID" value="GLC55600.1"/>
    <property type="molecule type" value="Genomic_DNA"/>
</dbReference>
<feature type="compositionally biased region" description="Gly residues" evidence="2">
    <location>
        <begin position="374"/>
        <end position="394"/>
    </location>
</feature>
<accession>A0A9W6BPI4</accession>
<keyword evidence="1" id="KW-0175">Coiled coil</keyword>
<feature type="compositionally biased region" description="Gly residues" evidence="2">
    <location>
        <begin position="64"/>
        <end position="73"/>
    </location>
</feature>
<dbReference type="PANTHER" id="PTHR12436:SF3">
    <property type="entry name" value="GERMINAL-CENTER ASSOCIATED NUCLEAR PROTEIN"/>
    <property type="match status" value="1"/>
</dbReference>
<evidence type="ECO:0000259" key="3">
    <source>
        <dbReference type="Pfam" id="PF03399"/>
    </source>
</evidence>
<feature type="region of interest" description="Disordered" evidence="2">
    <location>
        <begin position="127"/>
        <end position="165"/>
    </location>
</feature>
<evidence type="ECO:0000256" key="2">
    <source>
        <dbReference type="SAM" id="MobiDB-lite"/>
    </source>
</evidence>
<feature type="compositionally biased region" description="Gly residues" evidence="2">
    <location>
        <begin position="127"/>
        <end position="137"/>
    </location>
</feature>
<dbReference type="OrthoDB" id="264795at2759"/>
<dbReference type="Gene3D" id="1.25.40.990">
    <property type="match status" value="1"/>
</dbReference>
<dbReference type="GO" id="GO:0005737">
    <property type="term" value="C:cytoplasm"/>
    <property type="evidence" value="ECO:0007669"/>
    <property type="project" value="TreeGrafter"/>
</dbReference>
<feature type="compositionally biased region" description="Acidic residues" evidence="2">
    <location>
        <begin position="243"/>
        <end position="282"/>
    </location>
</feature>
<dbReference type="GO" id="GO:0006406">
    <property type="term" value="P:mRNA export from nucleus"/>
    <property type="evidence" value="ECO:0007669"/>
    <property type="project" value="TreeGrafter"/>
</dbReference>
<feature type="region of interest" description="Disordered" evidence="2">
    <location>
        <begin position="188"/>
        <end position="465"/>
    </location>
</feature>
<gene>
    <name evidence="4" type="primary">PLESTMB000101</name>
    <name evidence="4" type="ORF">PLESTB_001005300</name>
</gene>
<feature type="domain" description="SAC3/GANP/THP3 conserved" evidence="3">
    <location>
        <begin position="475"/>
        <end position="787"/>
    </location>
</feature>
<feature type="coiled-coil region" evidence="1">
    <location>
        <begin position="1140"/>
        <end position="1206"/>
    </location>
</feature>
<reference evidence="4 5" key="1">
    <citation type="journal article" date="2023" name="Commun. Biol.">
        <title>Reorganization of the ancestral sex-determining regions during the evolution of trioecy in Pleodorina starrii.</title>
        <authorList>
            <person name="Takahashi K."/>
            <person name="Suzuki S."/>
            <person name="Kawai-Toyooka H."/>
            <person name="Yamamoto K."/>
            <person name="Hamaji T."/>
            <person name="Ootsuki R."/>
            <person name="Yamaguchi H."/>
            <person name="Kawachi M."/>
            <person name="Higashiyama T."/>
            <person name="Nozaki H."/>
        </authorList>
    </citation>
    <scope>NUCLEOTIDE SEQUENCE [LARGE SCALE GENOMIC DNA]</scope>
    <source>
        <strain evidence="4 5">NIES-4479</strain>
    </source>
</reference>
<comment type="caution">
    <text evidence="4">The sequence shown here is derived from an EMBL/GenBank/DDBJ whole genome shotgun (WGS) entry which is preliminary data.</text>
</comment>
<feature type="compositionally biased region" description="Low complexity" evidence="2">
    <location>
        <begin position="925"/>
        <end position="944"/>
    </location>
</feature>
<sequence>MLGGDAGGGFGGQQGQGAFGARGGGFGGAAGRGFGGGAAAGGGFGGRVLFGAQLPAAGQAPAVAGGGSGGAGFGAARPGRGPAGAGGHDAAMGTQQQQQQRGAAAPGRRVFARLGLAALREASGVNGGGGGSGGGAAGHLHSHHGPAGGRGGGRSDGGGGGGGYHGAAAGGRQGFAGRGGAADAAGFGGGGGWRGGRGGGGRGGGRNQWVRQQHQQQQGERKWGWGGDGGKGGGGGGPGAADEGMEEAEGGDGGDEYDGAPMEEDGGDGGYDEGEYEGDGEVAETAPAPAAAPAAQPGGWRAGRAAAAPPAAAAPAGRAAARMPVPAFSLDGGGDGGGSEEDEAARLRRRQKRFGQTDADAPAAATGSSKPGPFSGGGGGGGGGDLTPPRGGGRSPVQWRPEATRGTGGGGGGGTDVDEEVLGVRGSPSPSPPPSPLLASYLAAGGAGGGDAPGDDDEGGGGVGGPALVGTCELMCPVAERKRREATGELNIFERLDPLNSKLTSENLIIKKARKNYSEEDRRPENLRTFRALGLTMSRLRSLIAAPDEVALGAAIQAAPEQTLLHVQGFLWDRYREVRKEIIAQHFHTRAEMLPRVLAWNEEIARFLIISSHELWGNRDFAAQLNQEQLKKVLTDLVTRFYTAAARLGVPTANSAEIKCYLLILMLGGTIEKNGRRFRQPAEAQMYLRQYSEEELSSPWTTVLFAVMAALQSGNVVAFFELMSRAPYTLSCICASHVMPMRSLAMHMMAAAMGAPHPGQPGGRPDPSAAVPLPDLARLLKLSEANATSYAETRQALVQPGGAQGQRDVSFLSSQITAREPKVKVRAQHWITAKRSPIGRSHDTVNAAQLSPELLSYCRQLLAGTSASASSSAAAAALPLSVRRPVGHLATFGGAGGAAAGPGSPAAHSAAAMTPSPRQAAGMQSLARAAQPSAPASPAPWEFSPGGGVAGAGAGGGGSGGGRQGPEGGAGRLFGGAAVATPSTGSGARDAVRREAVASPLVFGSPTGSVGAAGLGQAPATAAATAPPAAAAAAAAFGGVAPPSSSAPAFGSAAATAAAPPPMGFGAFPQPSSAAAAPSFHQQQPPQLQHPLQAAAGGFQGFPTAASAPGLQVPPGGPGPGQHQHVHLQPHHQLVDAGLLAQAQRAAEAERQARESLKNAADAAIRQEHERHRAMELHCQQLAAVASAAQAALQEAQRREAAYAEQVAALRLGQQAQAIQERWRELSLRRCVAEWREAARRRKRREELLKQQLARASVTFVAGRARSALDLLGRGPSGGGGGGGGGGRGSAAQQGRKRRFESAPGTGPAVGLQLLAAPKPAPAAAAASAAAAAGAGPGRRALTLHLDLAEVVAPGLCRALAARARGSGTSDGGAADGGGGSCWASARGSRADELAAPPGGRRVFWKVLLLSGALETEASCVSAYQLEAAAWLRDRLSAGRSAGSRPHRQPPAGEQLTLAAARGTVGGKAWSLTLCIQDVSAARLAAAAAAPSAPVTAGGFGSPAAGSWVGGAAAAGVPAAAAVAVAATSGVLMLVDGREFEAALAAGASMEEAAAEAGQDLNESWERLRMVLTCLPGSQTTHRRTPFNHRHQQQYQQPDLQPPPVVLLTLASSAASDAISSHLSATAAATWPPEVAARVLAAAAVGAAAGRGGGGGGSGGVSVVSLAEAPDEALRQALSYMAESAPAYEQVDSVDLEELARGVVSEVVSEMDERGPATAAATIAAFNQLAAAYEAAVQATAASASARWGLPAPEISLSDSDAAPACWQPPPVEAAVSALRRLQLPPPSAAQQLLPGGSALLPQLLGHVAAWSASLAAPRQAMLLASLAPSAPGRLVRPVPLPRPTAQPLPGPALAGASLLSPGAAPAAAGYSPGAAFAAPQPGSVAGTPVGNGAAAAASPPPPPSASHHYAMLMQDAMATPSGAVAAVAAGWGNGLAAAVRASPYGRDVEGSTLGTPEAAAAVASESKLRAMEALQKLRAALA</sequence>
<feature type="compositionally biased region" description="Gly residues" evidence="2">
    <location>
        <begin position="224"/>
        <end position="239"/>
    </location>
</feature>
<dbReference type="PANTHER" id="PTHR12436">
    <property type="entry name" value="80 KDA MCM3-ASSOCIATED PROTEIN"/>
    <property type="match status" value="1"/>
</dbReference>
<feature type="compositionally biased region" description="Gly residues" evidence="2">
    <location>
        <begin position="146"/>
        <end position="165"/>
    </location>
</feature>
<feature type="region of interest" description="Disordered" evidence="2">
    <location>
        <begin position="61"/>
        <end position="107"/>
    </location>
</feature>
<feature type="region of interest" description="Disordered" evidence="2">
    <location>
        <begin position="1271"/>
        <end position="1307"/>
    </location>
</feature>
<dbReference type="Proteomes" id="UP001165080">
    <property type="component" value="Unassembled WGS sequence"/>
</dbReference>
<feature type="compositionally biased region" description="Gly residues" evidence="2">
    <location>
        <begin position="406"/>
        <end position="415"/>
    </location>
</feature>
<keyword evidence="5" id="KW-1185">Reference proteome</keyword>
<feature type="compositionally biased region" description="Low complexity" evidence="2">
    <location>
        <begin position="1064"/>
        <end position="1096"/>
    </location>
</feature>
<dbReference type="GO" id="GO:0070390">
    <property type="term" value="C:transcription export complex 2"/>
    <property type="evidence" value="ECO:0007669"/>
    <property type="project" value="TreeGrafter"/>
</dbReference>
<feature type="compositionally biased region" description="Low complexity" evidence="2">
    <location>
        <begin position="88"/>
        <end position="107"/>
    </location>
</feature>
<feature type="compositionally biased region" description="Low complexity" evidence="2">
    <location>
        <begin position="286"/>
        <end position="327"/>
    </location>
</feature>
<feature type="region of interest" description="Disordered" evidence="2">
    <location>
        <begin position="896"/>
        <end position="991"/>
    </location>
</feature>
<dbReference type="InterPro" id="IPR005062">
    <property type="entry name" value="SAC3/GANP/THP3_conserved"/>
</dbReference>
<dbReference type="Pfam" id="PF03399">
    <property type="entry name" value="SAC3_GANP"/>
    <property type="match status" value="1"/>
</dbReference>
<dbReference type="InterPro" id="IPR045107">
    <property type="entry name" value="SAC3/GANP/THP3"/>
</dbReference>
<feature type="compositionally biased region" description="Gly residues" evidence="2">
    <location>
        <begin position="188"/>
        <end position="206"/>
    </location>
</feature>
<feature type="compositionally biased region" description="Low complexity" evidence="2">
    <location>
        <begin position="901"/>
        <end position="912"/>
    </location>
</feature>
<protein>
    <recommendedName>
        <fullName evidence="3">SAC3/GANP/THP3 conserved domain-containing protein</fullName>
    </recommendedName>
</protein>
<organism evidence="4 5">
    <name type="scientific">Pleodorina starrii</name>
    <dbReference type="NCBI Taxonomy" id="330485"/>
    <lineage>
        <taxon>Eukaryota</taxon>
        <taxon>Viridiplantae</taxon>
        <taxon>Chlorophyta</taxon>
        <taxon>core chlorophytes</taxon>
        <taxon>Chlorophyceae</taxon>
        <taxon>CS clade</taxon>
        <taxon>Chlamydomonadales</taxon>
        <taxon>Volvocaceae</taxon>
        <taxon>Pleodorina</taxon>
    </lineage>
</organism>
<feature type="compositionally biased region" description="Gly residues" evidence="2">
    <location>
        <begin position="1275"/>
        <end position="1289"/>
    </location>
</feature>
<name>A0A9W6BPI4_9CHLO</name>